<dbReference type="Proteomes" id="UP000529446">
    <property type="component" value="Unassembled WGS sequence"/>
</dbReference>
<evidence type="ECO:0000313" key="6">
    <source>
        <dbReference type="EMBL" id="MBC2117881.1"/>
    </source>
</evidence>
<dbReference type="PROSITE" id="PS51257">
    <property type="entry name" value="PROKAR_LIPOPROTEIN"/>
    <property type="match status" value="1"/>
</dbReference>
<protein>
    <submittedName>
        <fullName evidence="6">DUF4352 domain-containing protein</fullName>
    </submittedName>
</protein>
<evidence type="ECO:0000313" key="5">
    <source>
        <dbReference type="EMBL" id="MBC1794019.1"/>
    </source>
</evidence>
<proteinExistence type="predicted"/>
<dbReference type="InterPro" id="IPR029051">
    <property type="entry name" value="DUF4352"/>
</dbReference>
<reference evidence="7 8" key="1">
    <citation type="submission" date="2020-03" db="EMBL/GenBank/DDBJ databases">
        <title>Soil Listeria distribution.</title>
        <authorList>
            <person name="Liao J."/>
            <person name="Wiedmann M."/>
        </authorList>
    </citation>
    <scope>NUCLEOTIDE SEQUENCE [LARGE SCALE GENOMIC DNA]</scope>
    <source>
        <strain evidence="6 7">FSL L7-0360</strain>
        <strain evidence="5 8">FSL L7-0978</strain>
    </source>
</reference>
<dbReference type="AlphaFoldDB" id="A0A7X0YNY4"/>
<organism evidence="6 7">
    <name type="scientific">Listeria booriae</name>
    <dbReference type="NCBI Taxonomy" id="1552123"/>
    <lineage>
        <taxon>Bacteria</taxon>
        <taxon>Bacillati</taxon>
        <taxon>Bacillota</taxon>
        <taxon>Bacilli</taxon>
        <taxon>Bacillales</taxon>
        <taxon>Listeriaceae</taxon>
        <taxon>Listeria</taxon>
    </lineage>
</organism>
<evidence type="ECO:0000259" key="4">
    <source>
        <dbReference type="Pfam" id="PF11611"/>
    </source>
</evidence>
<dbReference type="Gene3D" id="2.60.40.1240">
    <property type="match status" value="1"/>
</dbReference>
<dbReference type="InterPro" id="IPR029050">
    <property type="entry name" value="Immunoprotect_excell_Ig-like"/>
</dbReference>
<name>A0A7X0YNY4_9LIST</name>
<sequence>MKKLLMTGLTIGALLGTVACSNTADNNDNNKTAQTQTQKETTKTEINQEKTINNMAMKITSDNIVKDDTLKKDQSLLAVHFNIKNNGKVDYGVGAGDFYIKDSKGNKYTMYGHEDNFGDVIKPGKTLQGIGYYAIPKDATNLTVVYDKAVDTSKNDKTLEWNIGTPKTAK</sequence>
<feature type="domain" description="DUF4352" evidence="4">
    <location>
        <begin position="45"/>
        <end position="154"/>
    </location>
</feature>
<feature type="signal peptide" evidence="3">
    <location>
        <begin position="1"/>
        <end position="24"/>
    </location>
</feature>
<evidence type="ECO:0000256" key="3">
    <source>
        <dbReference type="SAM" id="SignalP"/>
    </source>
</evidence>
<accession>A0A7X0YNY4</accession>
<comment type="caution">
    <text evidence="6">The sequence shown here is derived from an EMBL/GenBank/DDBJ whole genome shotgun (WGS) entry which is preliminary data.</text>
</comment>
<evidence type="ECO:0000313" key="8">
    <source>
        <dbReference type="Proteomes" id="UP000539064"/>
    </source>
</evidence>
<evidence type="ECO:0000256" key="1">
    <source>
        <dbReference type="ARBA" id="ARBA00022729"/>
    </source>
</evidence>
<keyword evidence="1 3" id="KW-0732">Signal</keyword>
<feature type="compositionally biased region" description="Low complexity" evidence="2">
    <location>
        <begin position="24"/>
        <end position="39"/>
    </location>
</feature>
<feature type="region of interest" description="Disordered" evidence="2">
    <location>
        <begin position="24"/>
        <end position="43"/>
    </location>
</feature>
<dbReference type="RefSeq" id="WP_185487301.1">
    <property type="nucleotide sequence ID" value="NZ_JAARVC010000002.1"/>
</dbReference>
<evidence type="ECO:0000313" key="7">
    <source>
        <dbReference type="Proteomes" id="UP000529446"/>
    </source>
</evidence>
<dbReference type="Pfam" id="PF11611">
    <property type="entry name" value="DUF4352"/>
    <property type="match status" value="1"/>
</dbReference>
<gene>
    <name evidence="5" type="ORF">HCA52_11360</name>
    <name evidence="6" type="ORF">HCB06_14715</name>
</gene>
<feature type="chain" id="PRO_5041572099" evidence="3">
    <location>
        <begin position="25"/>
        <end position="170"/>
    </location>
</feature>
<evidence type="ECO:0000256" key="2">
    <source>
        <dbReference type="SAM" id="MobiDB-lite"/>
    </source>
</evidence>
<dbReference type="EMBL" id="JAARVG010000010">
    <property type="protein sequence ID" value="MBC1794019.1"/>
    <property type="molecule type" value="Genomic_DNA"/>
</dbReference>
<dbReference type="Proteomes" id="UP000539064">
    <property type="component" value="Unassembled WGS sequence"/>
</dbReference>
<dbReference type="EMBL" id="JAARXI010000009">
    <property type="protein sequence ID" value="MBC2117881.1"/>
    <property type="molecule type" value="Genomic_DNA"/>
</dbReference>